<name>A0ABV5BS29_9LEPT</name>
<accession>A0ABV5BS29</accession>
<reference evidence="1 2" key="1">
    <citation type="submission" date="2024-09" db="EMBL/GenBank/DDBJ databases">
        <title>Taxonomic and Genotyping Characterization of Leptospira Strains isolated from Multiple Sources in Colombia highlights the importance of intermediate species.</title>
        <authorList>
            <person name="Torres Higuera L."/>
            <person name="Rojas Tapias D."/>
            <person name="Jimenez Velasquez S."/>
            <person name="Renjifo Ibanez C."/>
        </authorList>
    </citation>
    <scope>NUCLEOTIDE SEQUENCE [LARGE SCALE GENOMIC DNA]</scope>
    <source>
        <strain evidence="1 2">Lep080</strain>
    </source>
</reference>
<proteinExistence type="predicted"/>
<dbReference type="EMBL" id="JBHILJ010000010">
    <property type="protein sequence ID" value="MFB5738096.1"/>
    <property type="molecule type" value="Genomic_DNA"/>
</dbReference>
<dbReference type="Proteomes" id="UP001580391">
    <property type="component" value="Unassembled WGS sequence"/>
</dbReference>
<comment type="caution">
    <text evidence="1">The sequence shown here is derived from an EMBL/GenBank/DDBJ whole genome shotgun (WGS) entry which is preliminary data.</text>
</comment>
<keyword evidence="2" id="KW-1185">Reference proteome</keyword>
<dbReference type="RefSeq" id="WP_135700155.1">
    <property type="nucleotide sequence ID" value="NZ_JBHILI010000011.1"/>
</dbReference>
<gene>
    <name evidence="1" type="ORF">ACE5IX_16365</name>
</gene>
<evidence type="ECO:0000313" key="1">
    <source>
        <dbReference type="EMBL" id="MFB5738096.1"/>
    </source>
</evidence>
<sequence length="121" mass="13945">MRWSHLFFSAGLLVSNGTSLVSDVTNPWSLSVQERIVNRKNVSNIVLETRPGGFRLTLLINERFPYNYKSKSSPFFIRVRDAKEGLELAEKLDKYLESGYNILLRMNGSEIVEYVLDESIR</sequence>
<organism evidence="1 2">
    <name type="scientific">Leptospira wolffii</name>
    <dbReference type="NCBI Taxonomy" id="409998"/>
    <lineage>
        <taxon>Bacteria</taxon>
        <taxon>Pseudomonadati</taxon>
        <taxon>Spirochaetota</taxon>
        <taxon>Spirochaetia</taxon>
        <taxon>Leptospirales</taxon>
        <taxon>Leptospiraceae</taxon>
        <taxon>Leptospira</taxon>
    </lineage>
</organism>
<evidence type="ECO:0000313" key="2">
    <source>
        <dbReference type="Proteomes" id="UP001580391"/>
    </source>
</evidence>
<protein>
    <submittedName>
        <fullName evidence="1">Uncharacterized protein</fullName>
    </submittedName>
</protein>